<protein>
    <submittedName>
        <fullName evidence="3">DUF1768-domain-containing protein</fullName>
    </submittedName>
</protein>
<name>A0A2J6RIP3_HYAVF</name>
<dbReference type="Gene3D" id="1.10.357.40">
    <property type="entry name" value="YbiA-like"/>
    <property type="match status" value="1"/>
</dbReference>
<accession>A0A2J6RIP3</accession>
<gene>
    <name evidence="3" type="ORF">L207DRAFT_514278</name>
</gene>
<dbReference type="CDD" id="cd15457">
    <property type="entry name" value="NADAR"/>
    <property type="match status" value="1"/>
</dbReference>
<dbReference type="STRING" id="1149755.A0A2J6RIP3"/>
<dbReference type="Pfam" id="PF08719">
    <property type="entry name" value="NADAR"/>
    <property type="match status" value="1"/>
</dbReference>
<dbReference type="Proteomes" id="UP000235786">
    <property type="component" value="Unassembled WGS sequence"/>
</dbReference>
<dbReference type="OrthoDB" id="206452at2759"/>
<dbReference type="EMBL" id="KZ613948">
    <property type="protein sequence ID" value="PMD38371.1"/>
    <property type="molecule type" value="Genomic_DNA"/>
</dbReference>
<dbReference type="NCBIfam" id="TIGR02464">
    <property type="entry name" value="ribofla_fusion"/>
    <property type="match status" value="1"/>
</dbReference>
<proteinExistence type="predicted"/>
<sequence>MKPHQRKQTPGGEASNSQLTDNPNHPVFFYMPREHPYGLFCQWKSGNFTVPLSSLSWLKLAHPANASNTLSPEDETGSLEFNCAEQFMMYCKAIFFSDPASAGKIMQSEDPAHQKKMGRSVKGFSAYEWRSVCERVVFEGNWWKLSQNRAFRERLMGTGERELCEASRADRLWGIGYNAKEALQYKRLWGENLLGRGLMRVREKMKERLEEHAKFTRTDWELPDAEMWEVLRKEQEEKRERDWQKGRWSGD</sequence>
<keyword evidence="4" id="KW-1185">Reference proteome</keyword>
<evidence type="ECO:0000259" key="2">
    <source>
        <dbReference type="Pfam" id="PF08719"/>
    </source>
</evidence>
<dbReference type="InterPro" id="IPR037238">
    <property type="entry name" value="YbiA-like_sf"/>
</dbReference>
<dbReference type="AlphaFoldDB" id="A0A2J6RIP3"/>
<feature type="domain" description="NADAR" evidence="2">
    <location>
        <begin position="28"/>
        <end position="205"/>
    </location>
</feature>
<organism evidence="3 4">
    <name type="scientific">Hyaloscypha variabilis (strain UAMH 11265 / GT02V1 / F)</name>
    <name type="common">Meliniomyces variabilis</name>
    <dbReference type="NCBI Taxonomy" id="1149755"/>
    <lineage>
        <taxon>Eukaryota</taxon>
        <taxon>Fungi</taxon>
        <taxon>Dikarya</taxon>
        <taxon>Ascomycota</taxon>
        <taxon>Pezizomycotina</taxon>
        <taxon>Leotiomycetes</taxon>
        <taxon>Helotiales</taxon>
        <taxon>Hyaloscyphaceae</taxon>
        <taxon>Hyaloscypha</taxon>
        <taxon>Hyaloscypha variabilis</taxon>
    </lineage>
</organism>
<reference evidence="3 4" key="1">
    <citation type="submission" date="2016-04" db="EMBL/GenBank/DDBJ databases">
        <title>A degradative enzymes factory behind the ericoid mycorrhizal symbiosis.</title>
        <authorList>
            <consortium name="DOE Joint Genome Institute"/>
            <person name="Martino E."/>
            <person name="Morin E."/>
            <person name="Grelet G."/>
            <person name="Kuo A."/>
            <person name="Kohler A."/>
            <person name="Daghino S."/>
            <person name="Barry K."/>
            <person name="Choi C."/>
            <person name="Cichocki N."/>
            <person name="Clum A."/>
            <person name="Copeland A."/>
            <person name="Hainaut M."/>
            <person name="Haridas S."/>
            <person name="Labutti K."/>
            <person name="Lindquist E."/>
            <person name="Lipzen A."/>
            <person name="Khouja H.-R."/>
            <person name="Murat C."/>
            <person name="Ohm R."/>
            <person name="Olson A."/>
            <person name="Spatafora J."/>
            <person name="Veneault-Fourrey C."/>
            <person name="Henrissat B."/>
            <person name="Grigoriev I."/>
            <person name="Martin F."/>
            <person name="Perotto S."/>
        </authorList>
    </citation>
    <scope>NUCLEOTIDE SEQUENCE [LARGE SCALE GENOMIC DNA]</scope>
    <source>
        <strain evidence="3 4">F</strain>
    </source>
</reference>
<evidence type="ECO:0000256" key="1">
    <source>
        <dbReference type="SAM" id="MobiDB-lite"/>
    </source>
</evidence>
<evidence type="ECO:0000313" key="3">
    <source>
        <dbReference type="EMBL" id="PMD38371.1"/>
    </source>
</evidence>
<feature type="compositionally biased region" description="Polar residues" evidence="1">
    <location>
        <begin position="14"/>
        <end position="23"/>
    </location>
</feature>
<feature type="region of interest" description="Disordered" evidence="1">
    <location>
        <begin position="1"/>
        <end position="25"/>
    </location>
</feature>
<dbReference type="SUPFAM" id="SSF143990">
    <property type="entry name" value="YbiA-like"/>
    <property type="match status" value="1"/>
</dbReference>
<dbReference type="InterPro" id="IPR012816">
    <property type="entry name" value="NADAR"/>
</dbReference>
<evidence type="ECO:0000313" key="4">
    <source>
        <dbReference type="Proteomes" id="UP000235786"/>
    </source>
</evidence>